<comment type="caution">
    <text evidence="2">The sequence shown here is derived from an EMBL/GenBank/DDBJ whole genome shotgun (WGS) entry which is preliminary data.</text>
</comment>
<dbReference type="Proteomes" id="UP000284119">
    <property type="component" value="Unassembled WGS sequence"/>
</dbReference>
<dbReference type="EMBL" id="RAHG01000001">
    <property type="protein sequence ID" value="RJT15577.1"/>
    <property type="molecule type" value="Genomic_DNA"/>
</dbReference>
<evidence type="ECO:0000313" key="2">
    <source>
        <dbReference type="EMBL" id="RJT15577.1"/>
    </source>
</evidence>
<keyword evidence="1" id="KW-1133">Transmembrane helix</keyword>
<name>A0ABX9P5D2_9GAMM</name>
<keyword evidence="1" id="KW-0812">Transmembrane</keyword>
<sequence length="183" mass="21102">MINYLYEHNVITGLIWEPENTEGNSRNYQLWLNKVRRTHSQLVYTTSDGGLLKGYSEKKLAELEPFAIHVRSEFGDGIYYFTASKEVDDVYFLVVNEDRIVSGSDRIVKKEFFDALMHDFSEGALSHLSVRELQRPWIEHISSLCEQRQVIIKRKQKLFIIGVAAVGVFLLALMAVLLNMMLS</sequence>
<keyword evidence="3" id="KW-1185">Reference proteome</keyword>
<proteinExistence type="predicted"/>
<accession>A0ABX9P5D2</accession>
<dbReference type="RefSeq" id="WP_112164945.1">
    <property type="nucleotide sequence ID" value="NZ_JYDE01000007.1"/>
</dbReference>
<reference evidence="2 3" key="1">
    <citation type="submission" date="2018-09" db="EMBL/GenBank/DDBJ databases">
        <authorList>
            <person name="Le Fleche-Mateos A."/>
        </authorList>
    </citation>
    <scope>NUCLEOTIDE SEQUENCE [LARGE SCALE GENOMIC DNA]</scope>
    <source>
        <strain evidence="2 3">DSM 30078</strain>
    </source>
</reference>
<evidence type="ECO:0000256" key="1">
    <source>
        <dbReference type="SAM" id="Phobius"/>
    </source>
</evidence>
<feature type="transmembrane region" description="Helical" evidence="1">
    <location>
        <begin position="158"/>
        <end position="182"/>
    </location>
</feature>
<evidence type="ECO:0000313" key="3">
    <source>
        <dbReference type="Proteomes" id="UP000284119"/>
    </source>
</evidence>
<gene>
    <name evidence="2" type="ORF">D5396_00120</name>
</gene>
<protein>
    <recommendedName>
        <fullName evidence="4">Pilus assembly protein</fullName>
    </recommendedName>
</protein>
<evidence type="ECO:0008006" key="4">
    <source>
        <dbReference type="Google" id="ProtNLM"/>
    </source>
</evidence>
<organism evidence="2 3">
    <name type="scientific">Rahnella inusitata</name>
    <dbReference type="NCBI Taxonomy" id="58169"/>
    <lineage>
        <taxon>Bacteria</taxon>
        <taxon>Pseudomonadati</taxon>
        <taxon>Pseudomonadota</taxon>
        <taxon>Gammaproteobacteria</taxon>
        <taxon>Enterobacterales</taxon>
        <taxon>Yersiniaceae</taxon>
        <taxon>Rahnella</taxon>
    </lineage>
</organism>
<keyword evidence="1" id="KW-0472">Membrane</keyword>